<dbReference type="OrthoDB" id="9804504at2"/>
<dbReference type="EMBL" id="CP018171">
    <property type="protein sequence ID" value="APH72668.1"/>
    <property type="molecule type" value="Genomic_DNA"/>
</dbReference>
<dbReference type="PANTHER" id="PTHR11783">
    <property type="entry name" value="SULFOTRANSFERASE SULT"/>
    <property type="match status" value="1"/>
</dbReference>
<dbReference type="Proteomes" id="UP000182840">
    <property type="component" value="Chromosome"/>
</dbReference>
<evidence type="ECO:0000256" key="2">
    <source>
        <dbReference type="ARBA" id="ARBA00022679"/>
    </source>
</evidence>
<dbReference type="Pfam" id="PF00685">
    <property type="entry name" value="Sulfotransfer_1"/>
    <property type="match status" value="1"/>
</dbReference>
<feature type="domain" description="Sulfotransferase" evidence="3">
    <location>
        <begin position="4"/>
        <end position="211"/>
    </location>
</feature>
<evidence type="ECO:0000259" key="3">
    <source>
        <dbReference type="Pfam" id="PF00685"/>
    </source>
</evidence>
<gene>
    <name evidence="4" type="ORF">BSQ44_15840</name>
</gene>
<dbReference type="STRING" id="1670800.BSQ44_15840"/>
<evidence type="ECO:0000313" key="4">
    <source>
        <dbReference type="EMBL" id="APH72668.1"/>
    </source>
</evidence>
<dbReference type="RefSeq" id="WP_072605871.1">
    <property type="nucleotide sequence ID" value="NZ_CP018171.1"/>
</dbReference>
<sequence length="224" mass="25777">MKRLVVSFPKSGRTWLRYGLHLAGHPNVPFTHDGFEYNDGAKPPLDFDPTRRIVDYKNHDRIIYIERDPRDTIVSLFHQITGRFHDFFGYTGDISSFIRDPYFGVHNLIQFQEMWRGLSAKLPVLIASYEDMSADYTAVFKRVTTHLDLPVSDSVLASIGNRTSFSAMKEVEQAQRFDRPWLQPRMGAPKVRRGKVGNYLDELSASDVTYIENTIVLIKSETES</sequence>
<dbReference type="GO" id="GO:0008146">
    <property type="term" value="F:sulfotransferase activity"/>
    <property type="evidence" value="ECO:0007669"/>
    <property type="project" value="InterPro"/>
</dbReference>
<reference evidence="5" key="1">
    <citation type="submission" date="2016-11" db="EMBL/GenBank/DDBJ databases">
        <title>Mesorhizobium oceanicum sp. nov., isolated from deep seawater in South China Sea.</title>
        <authorList>
            <person name="Fu G.-Y."/>
        </authorList>
    </citation>
    <scope>NUCLEOTIDE SEQUENCE [LARGE SCALE GENOMIC DNA]</scope>
    <source>
        <strain evidence="5">B7</strain>
    </source>
</reference>
<dbReference type="SUPFAM" id="SSF52540">
    <property type="entry name" value="P-loop containing nucleoside triphosphate hydrolases"/>
    <property type="match status" value="1"/>
</dbReference>
<organism evidence="4 5">
    <name type="scientific">Aquibium oceanicum</name>
    <dbReference type="NCBI Taxonomy" id="1670800"/>
    <lineage>
        <taxon>Bacteria</taxon>
        <taxon>Pseudomonadati</taxon>
        <taxon>Pseudomonadota</taxon>
        <taxon>Alphaproteobacteria</taxon>
        <taxon>Hyphomicrobiales</taxon>
        <taxon>Phyllobacteriaceae</taxon>
        <taxon>Aquibium</taxon>
    </lineage>
</organism>
<keyword evidence="2" id="KW-0808">Transferase</keyword>
<name>A0A1L3STF0_9HYPH</name>
<accession>A0A1L3STF0</accession>
<proteinExistence type="inferred from homology"/>
<evidence type="ECO:0000256" key="1">
    <source>
        <dbReference type="ARBA" id="ARBA00005771"/>
    </source>
</evidence>
<dbReference type="InterPro" id="IPR027417">
    <property type="entry name" value="P-loop_NTPase"/>
</dbReference>
<dbReference type="Gene3D" id="3.40.50.300">
    <property type="entry name" value="P-loop containing nucleotide triphosphate hydrolases"/>
    <property type="match status" value="1"/>
</dbReference>
<evidence type="ECO:0000313" key="5">
    <source>
        <dbReference type="Proteomes" id="UP000182840"/>
    </source>
</evidence>
<dbReference type="KEGG" id="meso:BSQ44_15840"/>
<protein>
    <recommendedName>
        <fullName evidence="3">Sulfotransferase domain-containing protein</fullName>
    </recommendedName>
</protein>
<keyword evidence="5" id="KW-1185">Reference proteome</keyword>
<dbReference type="InterPro" id="IPR000863">
    <property type="entry name" value="Sulfotransferase_dom"/>
</dbReference>
<dbReference type="AlphaFoldDB" id="A0A1L3STF0"/>
<comment type="similarity">
    <text evidence="1">Belongs to the sulfotransferase 1 family.</text>
</comment>